<dbReference type="InterPro" id="IPR008030">
    <property type="entry name" value="NmrA-like"/>
</dbReference>
<comment type="caution">
    <text evidence="4">The sequence shown here is derived from an EMBL/GenBank/DDBJ whole genome shotgun (WGS) entry which is preliminary data.</text>
</comment>
<keyword evidence="2" id="KW-0560">Oxidoreductase</keyword>
<dbReference type="InterPro" id="IPR036291">
    <property type="entry name" value="NAD(P)-bd_dom_sf"/>
</dbReference>
<evidence type="ECO:0000256" key="1">
    <source>
        <dbReference type="ARBA" id="ARBA00022857"/>
    </source>
</evidence>
<evidence type="ECO:0000313" key="4">
    <source>
        <dbReference type="EMBL" id="KAG4424264.1"/>
    </source>
</evidence>
<dbReference type="PANTHER" id="PTHR47706">
    <property type="entry name" value="NMRA-LIKE FAMILY PROTEIN"/>
    <property type="match status" value="1"/>
</dbReference>
<keyword evidence="5" id="KW-1185">Reference proteome</keyword>
<feature type="domain" description="NmrA-like" evidence="3">
    <location>
        <begin position="4"/>
        <end position="226"/>
    </location>
</feature>
<dbReference type="Gene3D" id="3.90.25.10">
    <property type="entry name" value="UDP-galactose 4-epimerase, domain 1"/>
    <property type="match status" value="1"/>
</dbReference>
<evidence type="ECO:0000259" key="3">
    <source>
        <dbReference type="Pfam" id="PF05368"/>
    </source>
</evidence>
<dbReference type="InterPro" id="IPR045312">
    <property type="entry name" value="PCBER-like"/>
</dbReference>
<evidence type="ECO:0000313" key="5">
    <source>
        <dbReference type="Proteomes" id="UP000664132"/>
    </source>
</evidence>
<dbReference type="Gene3D" id="3.40.50.720">
    <property type="entry name" value="NAD(P)-binding Rossmann-like Domain"/>
    <property type="match status" value="1"/>
</dbReference>
<dbReference type="OrthoDB" id="9984533at2759"/>
<dbReference type="CDD" id="cd05259">
    <property type="entry name" value="PCBER_SDR_a"/>
    <property type="match status" value="1"/>
</dbReference>
<organism evidence="4 5">
    <name type="scientific">Cadophora malorum</name>
    <dbReference type="NCBI Taxonomy" id="108018"/>
    <lineage>
        <taxon>Eukaryota</taxon>
        <taxon>Fungi</taxon>
        <taxon>Dikarya</taxon>
        <taxon>Ascomycota</taxon>
        <taxon>Pezizomycotina</taxon>
        <taxon>Leotiomycetes</taxon>
        <taxon>Helotiales</taxon>
        <taxon>Ploettnerulaceae</taxon>
        <taxon>Cadophora</taxon>
    </lineage>
</organism>
<dbReference type="GO" id="GO:0016491">
    <property type="term" value="F:oxidoreductase activity"/>
    <property type="evidence" value="ECO:0007669"/>
    <property type="project" value="UniProtKB-KW"/>
</dbReference>
<dbReference type="Pfam" id="PF05368">
    <property type="entry name" value="NmrA"/>
    <property type="match status" value="1"/>
</dbReference>
<dbReference type="InterPro" id="IPR051609">
    <property type="entry name" value="NmrA/Isoflavone_reductase-like"/>
</dbReference>
<proteinExistence type="predicted"/>
<evidence type="ECO:0000256" key="2">
    <source>
        <dbReference type="ARBA" id="ARBA00023002"/>
    </source>
</evidence>
<sequence>MSLKNVTIVGASGNVGKAILPALLGSDPNITLITRTSSTAKFPPGAKVIASDFSLESLTSVFKGQDAVIRCIPIVALEQQAVVIEAAIAAGVKRFIPSEYGSDSSNPAVIAAVPFFEGKQKYLEYLKSKQDVITWTALITGPFFDWGLALGFTGFNFATKTAMLVDGGKTKFTTCTVAQIARSLIAILNHPEETANKMIFTESFTTDQVEVLAALEKATGEKWNIVNAQAADIRSEGFKAMSEGDVMGGGGKVLMGVVLGKDALEDHTGVEGGIWNERLGLAGENVEEEVRKVVEYVATQA</sequence>
<gene>
    <name evidence="4" type="ORF">IFR04_002668</name>
</gene>
<dbReference type="PANTHER" id="PTHR47706:SF9">
    <property type="entry name" value="NMRA-LIKE DOMAIN-CONTAINING PROTEIN-RELATED"/>
    <property type="match status" value="1"/>
</dbReference>
<dbReference type="EMBL" id="JAFJYH010000023">
    <property type="protein sequence ID" value="KAG4424264.1"/>
    <property type="molecule type" value="Genomic_DNA"/>
</dbReference>
<dbReference type="SUPFAM" id="SSF51735">
    <property type="entry name" value="NAD(P)-binding Rossmann-fold domains"/>
    <property type="match status" value="1"/>
</dbReference>
<keyword evidence="1" id="KW-0521">NADP</keyword>
<accession>A0A8H7WGA0</accession>
<dbReference type="Proteomes" id="UP000664132">
    <property type="component" value="Unassembled WGS sequence"/>
</dbReference>
<dbReference type="AlphaFoldDB" id="A0A8H7WGA0"/>
<reference evidence="4" key="1">
    <citation type="submission" date="2021-02" db="EMBL/GenBank/DDBJ databases">
        <title>Genome sequence Cadophora malorum strain M34.</title>
        <authorList>
            <person name="Stefanovic E."/>
            <person name="Vu D."/>
            <person name="Scully C."/>
            <person name="Dijksterhuis J."/>
            <person name="Roader J."/>
            <person name="Houbraken J."/>
        </authorList>
    </citation>
    <scope>NUCLEOTIDE SEQUENCE</scope>
    <source>
        <strain evidence="4">M34</strain>
    </source>
</reference>
<protein>
    <recommendedName>
        <fullName evidence="3">NmrA-like domain-containing protein</fullName>
    </recommendedName>
</protein>
<name>A0A8H7WGA0_9HELO</name>